<protein>
    <submittedName>
        <fullName evidence="3">Uncharacterized protein</fullName>
    </submittedName>
</protein>
<proteinExistence type="predicted"/>
<dbReference type="EMBL" id="JBJQOH010000001">
    <property type="protein sequence ID" value="KAL3700759.1"/>
    <property type="molecule type" value="Genomic_DNA"/>
</dbReference>
<evidence type="ECO:0000256" key="2">
    <source>
        <dbReference type="SAM" id="MobiDB-lite"/>
    </source>
</evidence>
<feature type="compositionally biased region" description="Low complexity" evidence="2">
    <location>
        <begin position="156"/>
        <end position="167"/>
    </location>
</feature>
<gene>
    <name evidence="3" type="ORF">R1sor_018781</name>
</gene>
<dbReference type="AlphaFoldDB" id="A0ABD3IGW6"/>
<feature type="coiled-coil region" evidence="1">
    <location>
        <begin position="242"/>
        <end position="311"/>
    </location>
</feature>
<evidence type="ECO:0000313" key="4">
    <source>
        <dbReference type="Proteomes" id="UP001633002"/>
    </source>
</evidence>
<evidence type="ECO:0000313" key="3">
    <source>
        <dbReference type="EMBL" id="KAL3700759.1"/>
    </source>
</evidence>
<keyword evidence="4" id="KW-1185">Reference proteome</keyword>
<comment type="caution">
    <text evidence="3">The sequence shown here is derived from an EMBL/GenBank/DDBJ whole genome shotgun (WGS) entry which is preliminary data.</text>
</comment>
<name>A0ABD3IGW6_9MARC</name>
<accession>A0ABD3IGW6</accession>
<feature type="region of interest" description="Disordered" evidence="2">
    <location>
        <begin position="154"/>
        <end position="221"/>
    </location>
</feature>
<dbReference type="Proteomes" id="UP001633002">
    <property type="component" value="Unassembled WGS sequence"/>
</dbReference>
<reference evidence="3 4" key="1">
    <citation type="submission" date="2024-09" db="EMBL/GenBank/DDBJ databases">
        <title>Chromosome-scale assembly of Riccia sorocarpa.</title>
        <authorList>
            <person name="Paukszto L."/>
        </authorList>
    </citation>
    <scope>NUCLEOTIDE SEQUENCE [LARGE SCALE GENOMIC DNA]</scope>
    <source>
        <strain evidence="3">LP-2024</strain>
        <tissue evidence="3">Aerial parts of the thallus</tissue>
    </source>
</reference>
<organism evidence="3 4">
    <name type="scientific">Riccia sorocarpa</name>
    <dbReference type="NCBI Taxonomy" id="122646"/>
    <lineage>
        <taxon>Eukaryota</taxon>
        <taxon>Viridiplantae</taxon>
        <taxon>Streptophyta</taxon>
        <taxon>Embryophyta</taxon>
        <taxon>Marchantiophyta</taxon>
        <taxon>Marchantiopsida</taxon>
        <taxon>Marchantiidae</taxon>
        <taxon>Marchantiales</taxon>
        <taxon>Ricciaceae</taxon>
        <taxon>Riccia</taxon>
    </lineage>
</organism>
<evidence type="ECO:0000256" key="1">
    <source>
        <dbReference type="SAM" id="Coils"/>
    </source>
</evidence>
<sequence>MADEPIEPIVTQAPPIVTQSTPRRRGLGEGPLEPDELVTIANVHRLVTHEMIWEVFPERVAVGRNRDGTPNMKEFKSEARRSHIRVMKDCTSAAMKAAVEEGFPIYYADEYSRRGTPVDGRGFEFTLGYVKLLYARAVFGRRVDWSRISEPVADAPVSQTPRTQTPRTPRKVRPRLAVPGEIDFGAIDSGSGSHAPIVPHGEGPSSAPSPPLHPGSTEAVGRDEGLEARLEAEFEIRFQTRLAEAEEATRQAEEALQRANLAVRDLTSRVTSADIRLDELHAEILQKDMRIENLLVHVNALQADLDAERADRNELIFELDKAEGHVQDIAPAHPEVQPDVHVQVQAEVQVQSDV</sequence>
<keyword evidence="1" id="KW-0175">Coiled coil</keyword>